<dbReference type="GO" id="GO:0000150">
    <property type="term" value="F:DNA strand exchange activity"/>
    <property type="evidence" value="ECO:0007669"/>
    <property type="project" value="InterPro"/>
</dbReference>
<accession>A0A031FTG5</accession>
<dbReference type="RefSeq" id="WP_036310858.1">
    <property type="nucleotide sequence ID" value="NZ_CP031421.1"/>
</dbReference>
<dbReference type="KEGG" id="moo:BWL13_00208"/>
<dbReference type="EMBL" id="JFYO01000005">
    <property type="protein sequence ID" value="EZP27486.1"/>
    <property type="molecule type" value="Genomic_DNA"/>
</dbReference>
<feature type="region of interest" description="Disordered" evidence="1">
    <location>
        <begin position="1"/>
        <end position="27"/>
    </location>
</feature>
<name>A0A031FTG5_9MICO</name>
<dbReference type="InterPro" id="IPR036162">
    <property type="entry name" value="Resolvase-like_N_sf"/>
</dbReference>
<comment type="caution">
    <text evidence="2">The sequence shown here is derived from an EMBL/GenBank/DDBJ whole genome shotgun (WGS) entry which is preliminary data.</text>
</comment>
<dbReference type="GO" id="GO:0003677">
    <property type="term" value="F:DNA binding"/>
    <property type="evidence" value="ECO:0007669"/>
    <property type="project" value="InterPro"/>
</dbReference>
<evidence type="ECO:0000256" key="1">
    <source>
        <dbReference type="SAM" id="MobiDB-lite"/>
    </source>
</evidence>
<gene>
    <name evidence="2" type="ORF">BW34_01473</name>
</gene>
<dbReference type="AlphaFoldDB" id="A0A031FTG5"/>
<dbReference type="OrthoDB" id="5078782at2"/>
<dbReference type="GeneID" id="91430623"/>
<dbReference type="SUPFAM" id="SSF53041">
    <property type="entry name" value="Resolvase-like"/>
    <property type="match status" value="1"/>
</dbReference>
<reference evidence="2 3" key="1">
    <citation type="submission" date="2014-03" db="EMBL/GenBank/DDBJ databases">
        <title>Draft Genome Sequences of 13 Willow Endophytes.</title>
        <authorList>
            <person name="Gan H.Y."/>
            <person name="Gan H.M."/>
            <person name="Savka M.A."/>
            <person name="Hudson A.O."/>
        </authorList>
    </citation>
    <scope>NUCLEOTIDE SEQUENCE [LARGE SCALE GENOMIC DNA]</scope>
    <source>
        <strain evidence="2 3">RIT293</strain>
    </source>
</reference>
<protein>
    <submittedName>
        <fullName evidence="2">Putative dehydrogenase</fullName>
    </submittedName>
</protein>
<dbReference type="Proteomes" id="UP000024001">
    <property type="component" value="Unassembled WGS sequence"/>
</dbReference>
<keyword evidence="3" id="KW-1185">Reference proteome</keyword>
<dbReference type="PATRIC" id="fig|273677.3.peg.1453"/>
<organism evidence="2 3">
    <name type="scientific">Microbacterium oleivorans</name>
    <dbReference type="NCBI Taxonomy" id="273677"/>
    <lineage>
        <taxon>Bacteria</taxon>
        <taxon>Bacillati</taxon>
        <taxon>Actinomycetota</taxon>
        <taxon>Actinomycetes</taxon>
        <taxon>Micrococcales</taxon>
        <taxon>Microbacteriaceae</taxon>
        <taxon>Microbacterium</taxon>
    </lineage>
</organism>
<sequence>MDARADEPAPGDYAESRTIAIPDDPTADAPGFAALQPSPEWWHALPAGSRLVGLVVSRPDMPSIVAQREALARFGVPIEGFRHPAPDIGETWEERLTRLFGRLGAGDVLVVTDVKALGRDAHEETRTVAELRRRSVIVKVLDRS</sequence>
<evidence type="ECO:0000313" key="3">
    <source>
        <dbReference type="Proteomes" id="UP000024001"/>
    </source>
</evidence>
<proteinExistence type="predicted"/>
<evidence type="ECO:0000313" key="2">
    <source>
        <dbReference type="EMBL" id="EZP27486.1"/>
    </source>
</evidence>